<dbReference type="Gene3D" id="1.10.260.40">
    <property type="entry name" value="lambda repressor-like DNA-binding domains"/>
    <property type="match status" value="2"/>
</dbReference>
<dbReference type="SUPFAM" id="SSF47413">
    <property type="entry name" value="lambda repressor-like DNA-binding domains"/>
    <property type="match status" value="1"/>
</dbReference>
<comment type="caution">
    <text evidence="3">The sequence shown here is derived from an EMBL/GenBank/DDBJ whole genome shotgun (WGS) entry which is preliminary data.</text>
</comment>
<feature type="compositionally biased region" description="Basic and acidic residues" evidence="1">
    <location>
        <begin position="30"/>
        <end position="39"/>
    </location>
</feature>
<dbReference type="AlphaFoldDB" id="A0A6N6WI89"/>
<feature type="region of interest" description="Disordered" evidence="1">
    <location>
        <begin position="1"/>
        <end position="50"/>
    </location>
</feature>
<dbReference type="Pfam" id="PF01381">
    <property type="entry name" value="HTH_3"/>
    <property type="match status" value="1"/>
</dbReference>
<dbReference type="SMART" id="SM00530">
    <property type="entry name" value="HTH_XRE"/>
    <property type="match status" value="1"/>
</dbReference>
<dbReference type="InterPro" id="IPR001387">
    <property type="entry name" value="Cro/C1-type_HTH"/>
</dbReference>
<evidence type="ECO:0000259" key="2">
    <source>
        <dbReference type="PROSITE" id="PS50943"/>
    </source>
</evidence>
<evidence type="ECO:0000313" key="4">
    <source>
        <dbReference type="Proteomes" id="UP000463700"/>
    </source>
</evidence>
<name>A0A6N6WI89_9BURK</name>
<accession>A0A6N6WI89</accession>
<dbReference type="InterPro" id="IPR010982">
    <property type="entry name" value="Lambda_DNA-bd_dom_sf"/>
</dbReference>
<evidence type="ECO:0000256" key="1">
    <source>
        <dbReference type="SAM" id="MobiDB-lite"/>
    </source>
</evidence>
<gene>
    <name evidence="3" type="ORF">FSO04_13480</name>
</gene>
<dbReference type="OrthoDB" id="4990661at2"/>
<dbReference type="CDD" id="cd00093">
    <property type="entry name" value="HTH_XRE"/>
    <property type="match status" value="2"/>
</dbReference>
<reference evidence="3 4" key="1">
    <citation type="journal article" date="2020" name="Int. J. Syst. Evol. Microbiol.">
        <title>Paraburkholderia madseniana sp. nov., a phenolic acid-degrading bacterium isolated from acidic forest soil.</title>
        <authorList>
            <person name="Wilhelm R.C."/>
            <person name="Murphy S.J.L."/>
            <person name="Feriancek N.M."/>
            <person name="Karasz D.C."/>
            <person name="DeRito C.M."/>
            <person name="Newman J.D."/>
            <person name="Buckley D.H."/>
        </authorList>
    </citation>
    <scope>NUCLEOTIDE SEQUENCE [LARGE SCALE GENOMIC DNA]</scope>
    <source>
        <strain evidence="3 4">RP11</strain>
    </source>
</reference>
<dbReference type="PROSITE" id="PS50943">
    <property type="entry name" value="HTH_CROC1"/>
    <property type="match status" value="1"/>
</dbReference>
<sequence length="167" mass="17580">MWTLCGRKGAATDGGARKDGAAFGNSRRRGSGDGPRHLNEGGQDGSSRAAGLGVHTVTNIENQAANVRLDTVNRLAIALDVDPCLPLSSDPVEAPGDYAERPLGDSVAQNLKRLRLRLSLTQEQAATSAGLGRVYAYKIESKTVAATLDTLDALARVVGVETWQLLV</sequence>
<dbReference type="Proteomes" id="UP000463700">
    <property type="component" value="Unassembled WGS sequence"/>
</dbReference>
<dbReference type="GO" id="GO:0003677">
    <property type="term" value="F:DNA binding"/>
    <property type="evidence" value="ECO:0007669"/>
    <property type="project" value="InterPro"/>
</dbReference>
<proteinExistence type="predicted"/>
<feature type="domain" description="HTH cro/C1-type" evidence="2">
    <location>
        <begin position="111"/>
        <end position="166"/>
    </location>
</feature>
<protein>
    <submittedName>
        <fullName evidence="3">Helix-turn-helix domain-containing protein</fullName>
    </submittedName>
</protein>
<organism evidence="3 4">
    <name type="scientific">Paraburkholderia madseniana</name>
    <dbReference type="NCBI Taxonomy" id="2599607"/>
    <lineage>
        <taxon>Bacteria</taxon>
        <taxon>Pseudomonadati</taxon>
        <taxon>Pseudomonadota</taxon>
        <taxon>Betaproteobacteria</taxon>
        <taxon>Burkholderiales</taxon>
        <taxon>Burkholderiaceae</taxon>
        <taxon>Paraburkholderia</taxon>
    </lineage>
</organism>
<evidence type="ECO:0000313" key="3">
    <source>
        <dbReference type="EMBL" id="KAE8759524.1"/>
    </source>
</evidence>
<dbReference type="EMBL" id="VOSW01000021">
    <property type="protein sequence ID" value="KAE8759524.1"/>
    <property type="molecule type" value="Genomic_DNA"/>
</dbReference>